<dbReference type="RefSeq" id="WP_130856361.1">
    <property type="nucleotide sequence ID" value="NZ_JBHLWO010000001.1"/>
</dbReference>
<evidence type="ECO:0000313" key="2">
    <source>
        <dbReference type="Proteomes" id="UP001589774"/>
    </source>
</evidence>
<dbReference type="PROSITE" id="PS51257">
    <property type="entry name" value="PROKAR_LIPOPROTEIN"/>
    <property type="match status" value="1"/>
</dbReference>
<keyword evidence="2" id="KW-1185">Reference proteome</keyword>
<comment type="caution">
    <text evidence="1">The sequence shown here is derived from an EMBL/GenBank/DDBJ whole genome shotgun (WGS) entry which is preliminary data.</text>
</comment>
<dbReference type="EMBL" id="JBHLWO010000001">
    <property type="protein sequence ID" value="MFC0318322.1"/>
    <property type="molecule type" value="Genomic_DNA"/>
</dbReference>
<sequence length="257" mass="29099">MRILTINRNCLILCVLFILIFIGGCKKDDPVNPTPEVPSLTMAQLYQHAILDAMVADSSEVIDTLWQISKENTALQWKTINGKDYVLLASFMRYPNSYPVGDSITNVWGESWVFIPQQMKARIGKDLQTTSDTTMRICQLLGLPPANERSNTHIAEMWVNPERLYRPAGDPRVATRTAGAVLSNNVSETYNTWFNNYILFAYYRTLSGSADFHYPWTRLGYTYDWAPDSPEVGLSEYVLQASSGSWVERVAPVGSYF</sequence>
<organism evidence="1 2">
    <name type="scientific">Olivibacter oleidegradans</name>
    <dbReference type="NCBI Taxonomy" id="760123"/>
    <lineage>
        <taxon>Bacteria</taxon>
        <taxon>Pseudomonadati</taxon>
        <taxon>Bacteroidota</taxon>
        <taxon>Sphingobacteriia</taxon>
        <taxon>Sphingobacteriales</taxon>
        <taxon>Sphingobacteriaceae</taxon>
        <taxon>Olivibacter</taxon>
    </lineage>
</organism>
<dbReference type="Proteomes" id="UP001589774">
    <property type="component" value="Unassembled WGS sequence"/>
</dbReference>
<proteinExistence type="predicted"/>
<reference evidence="1 2" key="1">
    <citation type="submission" date="2024-09" db="EMBL/GenBank/DDBJ databases">
        <authorList>
            <person name="Sun Q."/>
            <person name="Mori K."/>
        </authorList>
    </citation>
    <scope>NUCLEOTIDE SEQUENCE [LARGE SCALE GENOMIC DNA]</scope>
    <source>
        <strain evidence="1 2">CCM 7765</strain>
    </source>
</reference>
<protein>
    <submittedName>
        <fullName evidence="1">Uncharacterized protein</fullName>
    </submittedName>
</protein>
<accession>A0ABV6HI85</accession>
<name>A0ABV6HI85_9SPHI</name>
<gene>
    <name evidence="1" type="ORF">ACFFI0_08370</name>
</gene>
<evidence type="ECO:0000313" key="1">
    <source>
        <dbReference type="EMBL" id="MFC0318322.1"/>
    </source>
</evidence>